<dbReference type="Pfam" id="PF00672">
    <property type="entry name" value="HAMP"/>
    <property type="match status" value="1"/>
</dbReference>
<comment type="subcellular location">
    <subcellularLocation>
        <location evidence="1">Cell membrane</location>
        <topology evidence="1">Multi-pass membrane protein</topology>
    </subcellularLocation>
</comment>
<dbReference type="SUPFAM" id="SSF55874">
    <property type="entry name" value="ATPase domain of HSP90 chaperone/DNA topoisomerase II/histidine kinase"/>
    <property type="match status" value="1"/>
</dbReference>
<protein>
    <submittedName>
        <fullName evidence="9">Histidine kinase</fullName>
    </submittedName>
</protein>
<keyword evidence="4" id="KW-0808">Transferase</keyword>
<evidence type="ECO:0000256" key="1">
    <source>
        <dbReference type="ARBA" id="ARBA00004651"/>
    </source>
</evidence>
<evidence type="ECO:0000313" key="9">
    <source>
        <dbReference type="EMBL" id="GIQ65576.1"/>
    </source>
</evidence>
<dbReference type="InterPro" id="IPR050640">
    <property type="entry name" value="Bact_2-comp_sensor_kinase"/>
</dbReference>
<dbReference type="InterPro" id="IPR003594">
    <property type="entry name" value="HATPase_dom"/>
</dbReference>
<dbReference type="PANTHER" id="PTHR34220:SF7">
    <property type="entry name" value="SENSOR HISTIDINE KINASE YPDA"/>
    <property type="match status" value="1"/>
</dbReference>
<dbReference type="Pfam" id="PF06580">
    <property type="entry name" value="His_kinase"/>
    <property type="match status" value="1"/>
</dbReference>
<accession>A0ABQ4NBI0</accession>
<dbReference type="PROSITE" id="PS50885">
    <property type="entry name" value="HAMP"/>
    <property type="match status" value="1"/>
</dbReference>
<organism evidence="9 10">
    <name type="scientific">Paenibacillus cisolokensis</name>
    <dbReference type="NCBI Taxonomy" id="1658519"/>
    <lineage>
        <taxon>Bacteria</taxon>
        <taxon>Bacillati</taxon>
        <taxon>Bacillota</taxon>
        <taxon>Bacilli</taxon>
        <taxon>Bacillales</taxon>
        <taxon>Paenibacillaceae</taxon>
        <taxon>Paenibacillus</taxon>
    </lineage>
</organism>
<comment type="caution">
    <text evidence="9">The sequence shown here is derived from an EMBL/GenBank/DDBJ whole genome shotgun (WGS) entry which is preliminary data.</text>
</comment>
<feature type="domain" description="HAMP" evidence="8">
    <location>
        <begin position="322"/>
        <end position="374"/>
    </location>
</feature>
<dbReference type="GO" id="GO:0016301">
    <property type="term" value="F:kinase activity"/>
    <property type="evidence" value="ECO:0007669"/>
    <property type="project" value="UniProtKB-KW"/>
</dbReference>
<feature type="transmembrane region" description="Helical" evidence="7">
    <location>
        <begin position="21"/>
        <end position="42"/>
    </location>
</feature>
<keyword evidence="10" id="KW-1185">Reference proteome</keyword>
<proteinExistence type="predicted"/>
<sequence length="600" mass="68805">MRRNRQRTRGFGIRFGLKRKALVIFSVLVILPTLAVGIMIQIQYSNILRKQFVDTTTRNLDSVVSQLEEQTSTVKDIADYLILSPDLNEYLRPSPPVSRERTENLKRTIDDFLTFHLFSKDYIRSISIYGYNGNVIELGEPIIANEKEWLDKAVRLRGGIVWSEGYSAHSSWNGNIRVVSLVRLLNSFHQITLPHGELVIRLDEAKIVELLEKGLYKGAGFVFVLGPDGKPVLKSNHPALDEFDVQPLAGLAGPSARYMNVELGNESYLLFRQSMKNTAWDVFALIPESVVNEETSNVRISMYMMIGVMLLLCFLALFGFQYTIIRPILRLTNETNRVKRGDFTAHLPIESNDEISVLNRNFNEMVATIRELIDYQYKLELRERETELKLLQDQMDPHFLYNTLDMIRWTARLEKAGKTSQLIEMLSTFFRSAQNNGQYVTTLRQELEFVQSYLFLQKKRLGRRFRYALYTEYQIADSLILKSSIQPLVENFIKHGMNKSLPVNVITVKCYEVENEIRIDVQDNGKGIEADRLEKIRTSLEKKQAHGKKVGALLNIHERLSIYFGEGYGLDIVFSSADGTLVRLNIPNTKANGGAEHDET</sequence>
<dbReference type="EMBL" id="BOVJ01000140">
    <property type="protein sequence ID" value="GIQ65576.1"/>
    <property type="molecule type" value="Genomic_DNA"/>
</dbReference>
<keyword evidence="6 7" id="KW-0472">Membrane</keyword>
<evidence type="ECO:0000259" key="8">
    <source>
        <dbReference type="PROSITE" id="PS50885"/>
    </source>
</evidence>
<keyword evidence="7" id="KW-0812">Transmembrane</keyword>
<feature type="transmembrane region" description="Helical" evidence="7">
    <location>
        <begin position="300"/>
        <end position="320"/>
    </location>
</feature>
<keyword evidence="7" id="KW-1133">Transmembrane helix</keyword>
<dbReference type="InterPro" id="IPR010559">
    <property type="entry name" value="Sig_transdc_His_kin_internal"/>
</dbReference>
<evidence type="ECO:0000256" key="7">
    <source>
        <dbReference type="SAM" id="Phobius"/>
    </source>
</evidence>
<evidence type="ECO:0000256" key="2">
    <source>
        <dbReference type="ARBA" id="ARBA00022475"/>
    </source>
</evidence>
<dbReference type="InterPro" id="IPR003660">
    <property type="entry name" value="HAMP_dom"/>
</dbReference>
<dbReference type="Gene3D" id="3.30.565.10">
    <property type="entry name" value="Histidine kinase-like ATPase, C-terminal domain"/>
    <property type="match status" value="1"/>
</dbReference>
<keyword evidence="5 9" id="KW-0418">Kinase</keyword>
<dbReference type="Pfam" id="PF02518">
    <property type="entry name" value="HATPase_c"/>
    <property type="match status" value="1"/>
</dbReference>
<dbReference type="SUPFAM" id="SSF158472">
    <property type="entry name" value="HAMP domain-like"/>
    <property type="match status" value="1"/>
</dbReference>
<dbReference type="PANTHER" id="PTHR34220">
    <property type="entry name" value="SENSOR HISTIDINE KINASE YPDA"/>
    <property type="match status" value="1"/>
</dbReference>
<evidence type="ECO:0000313" key="10">
    <source>
        <dbReference type="Proteomes" id="UP000680304"/>
    </source>
</evidence>
<keyword evidence="3" id="KW-0597">Phosphoprotein</keyword>
<dbReference type="InterPro" id="IPR036890">
    <property type="entry name" value="HATPase_C_sf"/>
</dbReference>
<evidence type="ECO:0000256" key="4">
    <source>
        <dbReference type="ARBA" id="ARBA00022679"/>
    </source>
</evidence>
<name>A0ABQ4NBI0_9BACL</name>
<dbReference type="Proteomes" id="UP000680304">
    <property type="component" value="Unassembled WGS sequence"/>
</dbReference>
<dbReference type="Gene3D" id="6.10.340.10">
    <property type="match status" value="1"/>
</dbReference>
<keyword evidence="2" id="KW-1003">Cell membrane</keyword>
<dbReference type="SMART" id="SM00304">
    <property type="entry name" value="HAMP"/>
    <property type="match status" value="1"/>
</dbReference>
<reference evidence="9 10" key="1">
    <citation type="submission" date="2021-04" db="EMBL/GenBank/DDBJ databases">
        <title>Draft genome sequence of Paenibacillus cisolokensis, LC2-13A.</title>
        <authorList>
            <person name="Uke A."/>
            <person name="Chhe C."/>
            <person name="Baramee S."/>
            <person name="Kosugi A."/>
        </authorList>
    </citation>
    <scope>NUCLEOTIDE SEQUENCE [LARGE SCALE GENOMIC DNA]</scope>
    <source>
        <strain evidence="9 10">LC2-13A</strain>
    </source>
</reference>
<evidence type="ECO:0000256" key="5">
    <source>
        <dbReference type="ARBA" id="ARBA00022777"/>
    </source>
</evidence>
<dbReference type="CDD" id="cd06225">
    <property type="entry name" value="HAMP"/>
    <property type="match status" value="1"/>
</dbReference>
<evidence type="ECO:0000256" key="3">
    <source>
        <dbReference type="ARBA" id="ARBA00022553"/>
    </source>
</evidence>
<gene>
    <name evidence="9" type="ORF">PACILC2_41440</name>
</gene>
<dbReference type="RefSeq" id="WP_213530089.1">
    <property type="nucleotide sequence ID" value="NZ_BOVJ01000140.1"/>
</dbReference>
<evidence type="ECO:0000256" key="6">
    <source>
        <dbReference type="ARBA" id="ARBA00023136"/>
    </source>
</evidence>